<dbReference type="RefSeq" id="WP_308975472.1">
    <property type="nucleotide sequence ID" value="NZ_JAVIDL010000011.1"/>
</dbReference>
<dbReference type="PROSITE" id="PS50404">
    <property type="entry name" value="GST_NTER"/>
    <property type="match status" value="2"/>
</dbReference>
<feature type="domain" description="GST N-terminal" evidence="1">
    <location>
        <begin position="158"/>
        <end position="264"/>
    </location>
</feature>
<dbReference type="PANTHER" id="PTHR45288">
    <property type="entry name" value="THIOREDOXIN FAMILY PROTEIN"/>
    <property type="match status" value="1"/>
</dbReference>
<accession>A0AAW8J729</accession>
<feature type="domain" description="GST N-terminal" evidence="1">
    <location>
        <begin position="34"/>
        <end position="116"/>
    </location>
</feature>
<dbReference type="InterPro" id="IPR036249">
    <property type="entry name" value="Thioredoxin-like_sf"/>
</dbReference>
<organism evidence="2 3">
    <name type="scientific">Acinetobacter rudis</name>
    <dbReference type="NCBI Taxonomy" id="632955"/>
    <lineage>
        <taxon>Bacteria</taxon>
        <taxon>Pseudomonadati</taxon>
        <taxon>Pseudomonadota</taxon>
        <taxon>Gammaproteobacteria</taxon>
        <taxon>Moraxellales</taxon>
        <taxon>Moraxellaceae</taxon>
        <taxon>Acinetobacter</taxon>
    </lineage>
</organism>
<comment type="caution">
    <text evidence="2">The sequence shown here is derived from an EMBL/GenBank/DDBJ whole genome shotgun (WGS) entry which is preliminary data.</text>
</comment>
<dbReference type="PANTHER" id="PTHR45288:SF2">
    <property type="entry name" value="THIOREDOXIN FAMILY PROTEIN"/>
    <property type="match status" value="1"/>
</dbReference>
<dbReference type="Pfam" id="PF13417">
    <property type="entry name" value="GST_N_3"/>
    <property type="match status" value="2"/>
</dbReference>
<sequence>MVNHHIKVTQAILSSLTEGSRGMSGTAFPMQPNRALKLYEFEGSPFCRRVREVMTLLNLDYEVYPCPKGGEKYRSVVKKLGGKMQFPFFVDENTGDQLYESQQIIQHLFKHYSATGKTPSTYRYYPKLPFVAFAGTLINGARGVWVNKAIKQREAPAELLQLWGFESSPFTRIVRALLTELELPFVFNNVAKERWQDMGLASFRLKPGPYHAIKAGKRAKIIELMGRPTQDIQVPYLVDPNTNVALFESAEIVKYLEQQYGTPE</sequence>
<evidence type="ECO:0000313" key="2">
    <source>
        <dbReference type="EMBL" id="MDQ8935555.1"/>
    </source>
</evidence>
<name>A0AAW8J729_9GAMM</name>
<dbReference type="InterPro" id="IPR004045">
    <property type="entry name" value="Glutathione_S-Trfase_N"/>
</dbReference>
<dbReference type="Gene3D" id="3.40.30.10">
    <property type="entry name" value="Glutaredoxin"/>
    <property type="match status" value="2"/>
</dbReference>
<dbReference type="SFLD" id="SFLDS00019">
    <property type="entry name" value="Glutathione_Transferase_(cytos"/>
    <property type="match status" value="1"/>
</dbReference>
<dbReference type="InterPro" id="IPR040079">
    <property type="entry name" value="Glutathione_S-Trfase"/>
</dbReference>
<gene>
    <name evidence="2" type="ORF">RFH47_07420</name>
</gene>
<evidence type="ECO:0000259" key="1">
    <source>
        <dbReference type="PROSITE" id="PS50404"/>
    </source>
</evidence>
<dbReference type="SFLD" id="SFLDG01202">
    <property type="entry name" value="SUF2.2"/>
    <property type="match status" value="1"/>
</dbReference>
<dbReference type="EMBL" id="JAVIDL010000011">
    <property type="protein sequence ID" value="MDQ8935555.1"/>
    <property type="molecule type" value="Genomic_DNA"/>
</dbReference>
<proteinExistence type="predicted"/>
<dbReference type="Proteomes" id="UP001243844">
    <property type="component" value="Unassembled WGS sequence"/>
</dbReference>
<dbReference type="SFLD" id="SFLDG01181">
    <property type="entry name" value="SUF2"/>
    <property type="match status" value="1"/>
</dbReference>
<dbReference type="CDD" id="cd03041">
    <property type="entry name" value="GST_N_2GST_N"/>
    <property type="match status" value="1"/>
</dbReference>
<evidence type="ECO:0000313" key="3">
    <source>
        <dbReference type="Proteomes" id="UP001243844"/>
    </source>
</evidence>
<reference evidence="2" key="1">
    <citation type="submission" date="2023-08" db="EMBL/GenBank/DDBJ databases">
        <title>Emergence of clinically-relevant ST2 carbapenem-resistant Acinetobacter baumannii strains in hospital sewages in Zhejiang, East of China.</title>
        <authorList>
            <person name="Kaichao C."/>
            <person name="Zhang R."/>
        </authorList>
    </citation>
    <scope>NUCLEOTIDE SEQUENCE</scope>
    <source>
        <strain evidence="2">M-RB-37</strain>
    </source>
</reference>
<dbReference type="SUPFAM" id="SSF52833">
    <property type="entry name" value="Thioredoxin-like"/>
    <property type="match status" value="2"/>
</dbReference>
<protein>
    <submittedName>
        <fullName evidence="2">Glutathione S-transferase N-terminal domain-containing protein</fullName>
    </submittedName>
</protein>
<dbReference type="AlphaFoldDB" id="A0AAW8J729"/>